<protein>
    <submittedName>
        <fullName evidence="1">Uncharacterized protein</fullName>
    </submittedName>
</protein>
<evidence type="ECO:0000313" key="1">
    <source>
        <dbReference type="EMBL" id="QHS83318.1"/>
    </source>
</evidence>
<sequence>MHLSAALLLITAVNGFLYPKTLTKTLFQKINIVSENFSFYPKIDNGNITEQQKYDLQWFVIDKMDNIKTNVPYKATIKGKEYVYWKKSTGFLNAVSSKCPIDNSDLYSGSILPTENGIECINGHDTELDKVDSFDIANKNGWVYINTYGYNDKKHGIVREFYIEEDVDPSIKTLNFFETESFLSEDVLVKNIVDIGHFTLHYLFGNVYSEKYAYQEAVSNVGQFHTRTRRVYQCDKSTLSNKILNIDNIIIQNDLYLRYTTSTKLIMGDKFVTLTCSCLPIKKNKTKIFMKVYHNLYDKVENGFMDKLLRVMNVLLDIWTMSNSKTTDFWDTLSFKYK</sequence>
<organism evidence="1">
    <name type="scientific">viral metagenome</name>
    <dbReference type="NCBI Taxonomy" id="1070528"/>
    <lineage>
        <taxon>unclassified sequences</taxon>
        <taxon>metagenomes</taxon>
        <taxon>organismal metagenomes</taxon>
    </lineage>
</organism>
<dbReference type="AlphaFoldDB" id="A0A6C0AU89"/>
<accession>A0A6C0AU89</accession>
<dbReference type="EMBL" id="MN738752">
    <property type="protein sequence ID" value="QHS83318.1"/>
    <property type="molecule type" value="Genomic_DNA"/>
</dbReference>
<proteinExistence type="predicted"/>
<dbReference type="GO" id="GO:0051537">
    <property type="term" value="F:2 iron, 2 sulfur cluster binding"/>
    <property type="evidence" value="ECO:0007669"/>
    <property type="project" value="InterPro"/>
</dbReference>
<dbReference type="InterPro" id="IPR036922">
    <property type="entry name" value="Rieske_2Fe-2S_sf"/>
</dbReference>
<reference evidence="1" key="1">
    <citation type="journal article" date="2020" name="Nature">
        <title>Giant virus diversity and host interactions through global metagenomics.</title>
        <authorList>
            <person name="Schulz F."/>
            <person name="Roux S."/>
            <person name="Paez-Espino D."/>
            <person name="Jungbluth S."/>
            <person name="Walsh D.A."/>
            <person name="Denef V.J."/>
            <person name="McMahon K.D."/>
            <person name="Konstantinidis K.T."/>
            <person name="Eloe-Fadrosh E.A."/>
            <person name="Kyrpides N.C."/>
            <person name="Woyke T."/>
        </authorList>
    </citation>
    <scope>NUCLEOTIDE SEQUENCE</scope>
    <source>
        <strain evidence="1">GVMAG-S-ERX555943-30</strain>
    </source>
</reference>
<dbReference type="Gene3D" id="2.102.10.10">
    <property type="entry name" value="Rieske [2Fe-2S] iron-sulphur domain"/>
    <property type="match status" value="1"/>
</dbReference>
<name>A0A6C0AU89_9ZZZZ</name>